<reference evidence="2 3" key="1">
    <citation type="submission" date="2019-02" db="EMBL/GenBank/DDBJ databases">
        <title>Deep-cultivation of Planctomycetes and their phenomic and genomic characterization uncovers novel biology.</title>
        <authorList>
            <person name="Wiegand S."/>
            <person name="Jogler M."/>
            <person name="Boedeker C."/>
            <person name="Pinto D."/>
            <person name="Vollmers J."/>
            <person name="Rivas-Marin E."/>
            <person name="Kohn T."/>
            <person name="Peeters S.H."/>
            <person name="Heuer A."/>
            <person name="Rast P."/>
            <person name="Oberbeckmann S."/>
            <person name="Bunk B."/>
            <person name="Jeske O."/>
            <person name="Meyerdierks A."/>
            <person name="Storesund J.E."/>
            <person name="Kallscheuer N."/>
            <person name="Luecker S."/>
            <person name="Lage O.M."/>
            <person name="Pohl T."/>
            <person name="Merkel B.J."/>
            <person name="Hornburger P."/>
            <person name="Mueller R.-W."/>
            <person name="Bruemmer F."/>
            <person name="Labrenz M."/>
            <person name="Spormann A.M."/>
            <person name="Op den Camp H."/>
            <person name="Overmann J."/>
            <person name="Amann R."/>
            <person name="Jetten M.S.M."/>
            <person name="Mascher T."/>
            <person name="Medema M.H."/>
            <person name="Devos D.P."/>
            <person name="Kaster A.-K."/>
            <person name="Ovreas L."/>
            <person name="Rohde M."/>
            <person name="Galperin M.Y."/>
            <person name="Jogler C."/>
        </authorList>
    </citation>
    <scope>NUCLEOTIDE SEQUENCE [LARGE SCALE GENOMIC DNA]</scope>
    <source>
        <strain evidence="2 3">TBK1r</strain>
    </source>
</reference>
<gene>
    <name evidence="2" type="ORF">TBK1r_43050</name>
</gene>
<evidence type="ECO:0000313" key="3">
    <source>
        <dbReference type="Proteomes" id="UP000318081"/>
    </source>
</evidence>
<feature type="signal peptide" evidence="1">
    <location>
        <begin position="1"/>
        <end position="26"/>
    </location>
</feature>
<evidence type="ECO:0000256" key="1">
    <source>
        <dbReference type="SAM" id="SignalP"/>
    </source>
</evidence>
<sequence length="171" mass="18389">MLAICRITTVVAMLLHSLLGCSLHHAASCDSHAHSVYDDVCDADGHPSVQHDNDCCHDHEGHDHSRGAEGSCTSEFVAGSETNIAPVCPGCESGPCDGRLPGCHSTGSCSFVPSSDVDFVCDAVFVGYILYDFDPSMARVRTVCWQQERQRQFAGVEDSLSHCASLCTWLI</sequence>
<protein>
    <submittedName>
        <fullName evidence="2">Uncharacterized protein</fullName>
    </submittedName>
</protein>
<keyword evidence="3" id="KW-1185">Reference proteome</keyword>
<dbReference type="Proteomes" id="UP000318081">
    <property type="component" value="Chromosome"/>
</dbReference>
<keyword evidence="1" id="KW-0732">Signal</keyword>
<feature type="chain" id="PRO_5046522956" evidence="1">
    <location>
        <begin position="27"/>
        <end position="171"/>
    </location>
</feature>
<accession>A0ABX5XVK7</accession>
<organism evidence="2 3">
    <name type="scientific">Stieleria magnilauensis</name>
    <dbReference type="NCBI Taxonomy" id="2527963"/>
    <lineage>
        <taxon>Bacteria</taxon>
        <taxon>Pseudomonadati</taxon>
        <taxon>Planctomycetota</taxon>
        <taxon>Planctomycetia</taxon>
        <taxon>Pirellulales</taxon>
        <taxon>Pirellulaceae</taxon>
        <taxon>Stieleria</taxon>
    </lineage>
</organism>
<proteinExistence type="predicted"/>
<dbReference type="EMBL" id="CP036432">
    <property type="protein sequence ID" value="QDV85326.1"/>
    <property type="molecule type" value="Genomic_DNA"/>
</dbReference>
<name>A0ABX5XVK7_9BACT</name>
<dbReference type="PROSITE" id="PS51257">
    <property type="entry name" value="PROKAR_LIPOPROTEIN"/>
    <property type="match status" value="1"/>
</dbReference>
<evidence type="ECO:0000313" key="2">
    <source>
        <dbReference type="EMBL" id="QDV85326.1"/>
    </source>
</evidence>